<dbReference type="Proteomes" id="UP000027920">
    <property type="component" value="Unassembled WGS sequence"/>
</dbReference>
<reference evidence="1 2" key="1">
    <citation type="submission" date="2013-03" db="EMBL/GenBank/DDBJ databases">
        <title>The Genome Sequence of Exophiala aquamarina CBS 119918.</title>
        <authorList>
            <consortium name="The Broad Institute Genomics Platform"/>
            <person name="Cuomo C."/>
            <person name="de Hoog S."/>
            <person name="Gorbushina A."/>
            <person name="Walker B."/>
            <person name="Young S.K."/>
            <person name="Zeng Q."/>
            <person name="Gargeya S."/>
            <person name="Fitzgerald M."/>
            <person name="Haas B."/>
            <person name="Abouelleil A."/>
            <person name="Allen A.W."/>
            <person name="Alvarado L."/>
            <person name="Arachchi H.M."/>
            <person name="Berlin A.M."/>
            <person name="Chapman S.B."/>
            <person name="Gainer-Dewar J."/>
            <person name="Goldberg J."/>
            <person name="Griggs A."/>
            <person name="Gujja S."/>
            <person name="Hansen M."/>
            <person name="Howarth C."/>
            <person name="Imamovic A."/>
            <person name="Ireland A."/>
            <person name="Larimer J."/>
            <person name="McCowan C."/>
            <person name="Murphy C."/>
            <person name="Pearson M."/>
            <person name="Poon T.W."/>
            <person name="Priest M."/>
            <person name="Roberts A."/>
            <person name="Saif S."/>
            <person name="Shea T."/>
            <person name="Sisk P."/>
            <person name="Sykes S."/>
            <person name="Wortman J."/>
            <person name="Nusbaum C."/>
            <person name="Birren B."/>
        </authorList>
    </citation>
    <scope>NUCLEOTIDE SEQUENCE [LARGE SCALE GENOMIC DNA]</scope>
    <source>
        <strain evidence="1 2">CBS 119918</strain>
    </source>
</reference>
<protein>
    <submittedName>
        <fullName evidence="1">Uncharacterized protein</fullName>
    </submittedName>
</protein>
<comment type="caution">
    <text evidence="1">The sequence shown here is derived from an EMBL/GenBank/DDBJ whole genome shotgun (WGS) entry which is preliminary data.</text>
</comment>
<dbReference type="AlphaFoldDB" id="A0A072P7P0"/>
<dbReference type="EMBL" id="AMGV01000006">
    <property type="protein sequence ID" value="KEF55856.1"/>
    <property type="molecule type" value="Genomic_DNA"/>
</dbReference>
<dbReference type="GeneID" id="25282350"/>
<gene>
    <name evidence="1" type="ORF">A1O9_07436</name>
</gene>
<organism evidence="1 2">
    <name type="scientific">Exophiala aquamarina CBS 119918</name>
    <dbReference type="NCBI Taxonomy" id="1182545"/>
    <lineage>
        <taxon>Eukaryota</taxon>
        <taxon>Fungi</taxon>
        <taxon>Dikarya</taxon>
        <taxon>Ascomycota</taxon>
        <taxon>Pezizomycotina</taxon>
        <taxon>Eurotiomycetes</taxon>
        <taxon>Chaetothyriomycetidae</taxon>
        <taxon>Chaetothyriales</taxon>
        <taxon>Herpotrichiellaceae</taxon>
        <taxon>Exophiala</taxon>
    </lineage>
</organism>
<dbReference type="VEuPathDB" id="FungiDB:A1O9_07436"/>
<dbReference type="HOGENOM" id="CLU_2497906_0_0_1"/>
<evidence type="ECO:0000313" key="1">
    <source>
        <dbReference type="EMBL" id="KEF55856.1"/>
    </source>
</evidence>
<name>A0A072P7P0_9EURO</name>
<evidence type="ECO:0000313" key="2">
    <source>
        <dbReference type="Proteomes" id="UP000027920"/>
    </source>
</evidence>
<dbReference type="RefSeq" id="XP_013258446.1">
    <property type="nucleotide sequence ID" value="XM_013402992.1"/>
</dbReference>
<accession>A0A072P7P0</accession>
<proteinExistence type="predicted"/>
<keyword evidence="2" id="KW-1185">Reference proteome</keyword>
<sequence length="86" mass="9814">MSFTLKPVSMFMVRGVSDMCSQHNLWISIWHTITNKVFRDLSVGMAREMGDESSTIQLPVFKHGFHQRCGCCAFDADWAFPHPHGL</sequence>